<organism evidence="1 2">
    <name type="scientific">Candidatus Pristimantibacillus lignocellulolyticus</name>
    <dbReference type="NCBI Taxonomy" id="2994561"/>
    <lineage>
        <taxon>Bacteria</taxon>
        <taxon>Bacillati</taxon>
        <taxon>Bacillota</taxon>
        <taxon>Bacilli</taxon>
        <taxon>Bacillales</taxon>
        <taxon>Paenibacillaceae</taxon>
        <taxon>Candidatus Pristimantibacillus</taxon>
    </lineage>
</organism>
<dbReference type="SUPFAM" id="SSF160104">
    <property type="entry name" value="Acetoacetate decarboxylase-like"/>
    <property type="match status" value="1"/>
</dbReference>
<dbReference type="KEGG" id="plig:NAG76_18870"/>
<protein>
    <submittedName>
        <fullName evidence="1">DUF2071 domain-containing protein</fullName>
    </submittedName>
</protein>
<evidence type="ECO:0000313" key="2">
    <source>
        <dbReference type="Proteomes" id="UP001056756"/>
    </source>
</evidence>
<dbReference type="InterPro" id="IPR018644">
    <property type="entry name" value="DUF2071"/>
</dbReference>
<dbReference type="PANTHER" id="PTHR39186:SF1">
    <property type="entry name" value="DUF2071 DOMAIN-CONTAINING PROTEIN"/>
    <property type="match status" value="1"/>
</dbReference>
<evidence type="ECO:0000313" key="1">
    <source>
        <dbReference type="EMBL" id="URN96882.1"/>
    </source>
</evidence>
<dbReference type="InterPro" id="IPR023375">
    <property type="entry name" value="ADC_dom_sf"/>
</dbReference>
<name>A0A9J6ZL86_9BACL</name>
<reference evidence="1" key="1">
    <citation type="submission" date="2022-05" db="EMBL/GenBank/DDBJ databases">
        <title>Novel bacterial taxa in a minimal lignocellulolytic consortium and its capacity to transform plastics disclosed by genome-resolved metagenomics.</title>
        <authorList>
            <person name="Rodriguez C.A.D."/>
            <person name="Diaz-Garcia L."/>
            <person name="Herrera K."/>
            <person name="Tarazona N.A."/>
            <person name="Sproer C."/>
            <person name="Overmann J."/>
            <person name="Jimenez D.J."/>
        </authorList>
    </citation>
    <scope>NUCLEOTIDE SEQUENCE</scope>
    <source>
        <strain evidence="1">MAG5</strain>
    </source>
</reference>
<dbReference type="Pfam" id="PF09844">
    <property type="entry name" value="DUF2071"/>
    <property type="match status" value="1"/>
</dbReference>
<proteinExistence type="predicted"/>
<dbReference type="PANTHER" id="PTHR39186">
    <property type="entry name" value="DUF2071 FAMILY PROTEIN"/>
    <property type="match status" value="1"/>
</dbReference>
<dbReference type="Proteomes" id="UP001056756">
    <property type="component" value="Chromosome"/>
</dbReference>
<dbReference type="EMBL" id="CP097899">
    <property type="protein sequence ID" value="URN96882.1"/>
    <property type="molecule type" value="Genomic_DNA"/>
</dbReference>
<sequence length="246" mass="28626">MLRPYPVPNRPWVMHQTWNDVLFAHWPIPVEKLQSIVPNCLPLDTYDGQAWVSVVACGMSGVRPRFLPEVPYLSQFPQINVRTYVTLNGKPGVYFFSLDADQSIVVELARLSFKLPYFRTTIVYKSDEHHNVSYFSTREDSRASREQFKATYRPISEVRLSEPGSLEYWLTERYCLYSVDTKGRVYRGEINHCRWPLQHAEAEIEVNSLLSSYGITLSTSKPLLHFAKKLHVHAWLIEACETEKRQ</sequence>
<dbReference type="AlphaFoldDB" id="A0A9J6ZL86"/>
<accession>A0A9J6ZL86</accession>
<gene>
    <name evidence="1" type="ORF">NAG76_18870</name>
</gene>